<evidence type="ECO:0000313" key="3">
    <source>
        <dbReference type="Proteomes" id="UP000828390"/>
    </source>
</evidence>
<keyword evidence="3" id="KW-1185">Reference proteome</keyword>
<reference evidence="2" key="1">
    <citation type="journal article" date="2019" name="bioRxiv">
        <title>The Genome of the Zebra Mussel, Dreissena polymorpha: A Resource for Invasive Species Research.</title>
        <authorList>
            <person name="McCartney M.A."/>
            <person name="Auch B."/>
            <person name="Kono T."/>
            <person name="Mallez S."/>
            <person name="Zhang Y."/>
            <person name="Obille A."/>
            <person name="Becker A."/>
            <person name="Abrahante J.E."/>
            <person name="Garbe J."/>
            <person name="Badalamenti J.P."/>
            <person name="Herman A."/>
            <person name="Mangelson H."/>
            <person name="Liachko I."/>
            <person name="Sullivan S."/>
            <person name="Sone E.D."/>
            <person name="Koren S."/>
            <person name="Silverstein K.A.T."/>
            <person name="Beckman K.B."/>
            <person name="Gohl D.M."/>
        </authorList>
    </citation>
    <scope>NUCLEOTIDE SEQUENCE</scope>
    <source>
        <strain evidence="2">Duluth1</strain>
        <tissue evidence="2">Whole animal</tissue>
    </source>
</reference>
<protein>
    <submittedName>
        <fullName evidence="2">Uncharacterized protein</fullName>
    </submittedName>
</protein>
<comment type="caution">
    <text evidence="2">The sequence shown here is derived from an EMBL/GenBank/DDBJ whole genome shotgun (WGS) entry which is preliminary data.</text>
</comment>
<evidence type="ECO:0000313" key="2">
    <source>
        <dbReference type="EMBL" id="KAH3694202.1"/>
    </source>
</evidence>
<accession>A0A9D3Y974</accession>
<proteinExistence type="predicted"/>
<dbReference type="AlphaFoldDB" id="A0A9D3Y974"/>
<organism evidence="2 3">
    <name type="scientific">Dreissena polymorpha</name>
    <name type="common">Zebra mussel</name>
    <name type="synonym">Mytilus polymorpha</name>
    <dbReference type="NCBI Taxonomy" id="45954"/>
    <lineage>
        <taxon>Eukaryota</taxon>
        <taxon>Metazoa</taxon>
        <taxon>Spiralia</taxon>
        <taxon>Lophotrochozoa</taxon>
        <taxon>Mollusca</taxon>
        <taxon>Bivalvia</taxon>
        <taxon>Autobranchia</taxon>
        <taxon>Heteroconchia</taxon>
        <taxon>Euheterodonta</taxon>
        <taxon>Imparidentia</taxon>
        <taxon>Neoheterodontei</taxon>
        <taxon>Myida</taxon>
        <taxon>Dreissenoidea</taxon>
        <taxon>Dreissenidae</taxon>
        <taxon>Dreissena</taxon>
    </lineage>
</organism>
<dbReference type="Proteomes" id="UP000828390">
    <property type="component" value="Unassembled WGS sequence"/>
</dbReference>
<evidence type="ECO:0000256" key="1">
    <source>
        <dbReference type="SAM" id="MobiDB-lite"/>
    </source>
</evidence>
<feature type="region of interest" description="Disordered" evidence="1">
    <location>
        <begin position="60"/>
        <end position="85"/>
    </location>
</feature>
<gene>
    <name evidence="2" type="ORF">DPMN_081642</name>
</gene>
<reference evidence="2" key="2">
    <citation type="submission" date="2020-11" db="EMBL/GenBank/DDBJ databases">
        <authorList>
            <person name="McCartney M.A."/>
            <person name="Auch B."/>
            <person name="Kono T."/>
            <person name="Mallez S."/>
            <person name="Becker A."/>
            <person name="Gohl D.M."/>
            <person name="Silverstein K.A.T."/>
            <person name="Koren S."/>
            <person name="Bechman K.B."/>
            <person name="Herman A."/>
            <person name="Abrahante J.E."/>
            <person name="Garbe J."/>
        </authorList>
    </citation>
    <scope>NUCLEOTIDE SEQUENCE</scope>
    <source>
        <strain evidence="2">Duluth1</strain>
        <tissue evidence="2">Whole animal</tissue>
    </source>
</reference>
<sequence length="85" mass="9548">MSRRLIRISYTEKNTYESVRHMTATLVGPHEPVNRQNLAWFGHVTRNESLCKAVLHGHARGTSTSMPSEEQLDGQCETVNISSHG</sequence>
<dbReference type="EMBL" id="JAIWYP010000016">
    <property type="protein sequence ID" value="KAH3694202.1"/>
    <property type="molecule type" value="Genomic_DNA"/>
</dbReference>
<name>A0A9D3Y974_DREPO</name>